<dbReference type="STRING" id="478744.SAMN05444359_112121"/>
<keyword evidence="2" id="KW-1185">Reference proteome</keyword>
<dbReference type="PANTHER" id="PTHR38733">
    <property type="entry name" value="PROTEIN MCRC"/>
    <property type="match status" value="1"/>
</dbReference>
<dbReference type="PANTHER" id="PTHR38733:SF1">
    <property type="entry name" value="TYPE IV METHYL-DIRECTED RESTRICTION ENZYME ECOKMCRBC"/>
    <property type="match status" value="1"/>
</dbReference>
<organism evidence="1 2">
    <name type="scientific">Neolewinella agarilytica</name>
    <dbReference type="NCBI Taxonomy" id="478744"/>
    <lineage>
        <taxon>Bacteria</taxon>
        <taxon>Pseudomonadati</taxon>
        <taxon>Bacteroidota</taxon>
        <taxon>Saprospiria</taxon>
        <taxon>Saprospirales</taxon>
        <taxon>Lewinellaceae</taxon>
        <taxon>Neolewinella</taxon>
    </lineage>
</organism>
<gene>
    <name evidence="1" type="ORF">SAMN05444359_112121</name>
</gene>
<sequence>MDDPKIINITAQDCSPFQLQRPAIMQHLLATPDLYQAFRLTTQKAVEEEFPIVRYDYRLNQWCAGRMVGSTEFEHAGQQYRLTITPRFGNGFFIHLLEEIYNIRFLETERQALEQGSDIRPLLQKLIGILWLRLLGKANRYGIPRRKITRQHQGSSIRGQFDVRASLRNAVTSATLVSTYRERETNPIITSILGRALSILQANNNLPTIPNEKPVRSGLADLARTQVQRELLKARHYQSLRYRSTDRNWKPLVDLSWRIINHNPFRNQHSPAGKSFTSFLDIAEIWEAYLRSILRRHFAPLGWTVDTETHPTYPGKDFTRKLTPDIVLRHKDGQRVAIFDAKYKQMLFRHFDYDRSDFFQIHTYVAYYQAQGLQVVASGLLYPLNNSFLPARQQSNYSPTLFGGRVGDTPFLVDGVVCAGDLQKESKNIISRISLLLGFKPTIDLLYS</sequence>
<dbReference type="Pfam" id="PF10117">
    <property type="entry name" value="McrBC"/>
    <property type="match status" value="1"/>
</dbReference>
<proteinExistence type="predicted"/>
<evidence type="ECO:0000313" key="1">
    <source>
        <dbReference type="EMBL" id="SEQ60520.1"/>
    </source>
</evidence>
<dbReference type="RefSeq" id="WP_090168887.1">
    <property type="nucleotide sequence ID" value="NZ_FOFB01000012.1"/>
</dbReference>
<dbReference type="Proteomes" id="UP000199021">
    <property type="component" value="Unassembled WGS sequence"/>
</dbReference>
<dbReference type="EMBL" id="FOFB01000012">
    <property type="protein sequence ID" value="SEQ60520.1"/>
    <property type="molecule type" value="Genomic_DNA"/>
</dbReference>
<dbReference type="InParanoid" id="A0A1H9HDW9"/>
<dbReference type="OrthoDB" id="5366176at2"/>
<protein>
    <submittedName>
        <fullName evidence="1">McrBC 5-methylcytosine restriction system component</fullName>
    </submittedName>
</protein>
<evidence type="ECO:0000313" key="2">
    <source>
        <dbReference type="Proteomes" id="UP000199021"/>
    </source>
</evidence>
<name>A0A1H9HDW9_9BACT</name>
<accession>A0A1H9HDW9</accession>
<dbReference type="AlphaFoldDB" id="A0A1H9HDW9"/>
<dbReference type="InterPro" id="IPR019292">
    <property type="entry name" value="McrC"/>
</dbReference>
<reference evidence="2" key="1">
    <citation type="submission" date="2016-10" db="EMBL/GenBank/DDBJ databases">
        <authorList>
            <person name="Varghese N."/>
            <person name="Submissions S."/>
        </authorList>
    </citation>
    <scope>NUCLEOTIDE SEQUENCE [LARGE SCALE GENOMIC DNA]</scope>
    <source>
        <strain evidence="2">DSM 24740</strain>
    </source>
</reference>